<evidence type="ECO:0000256" key="2">
    <source>
        <dbReference type="ARBA" id="ARBA00008973"/>
    </source>
</evidence>
<evidence type="ECO:0000313" key="9">
    <source>
        <dbReference type="Proteomes" id="UP000036756"/>
    </source>
</evidence>
<evidence type="ECO:0000256" key="7">
    <source>
        <dbReference type="SAM" id="SignalP"/>
    </source>
</evidence>
<dbReference type="InterPro" id="IPR004872">
    <property type="entry name" value="Lipoprotein_NlpA"/>
</dbReference>
<dbReference type="STRING" id="1121307.CLCY_14c00110"/>
<evidence type="ECO:0000313" key="8">
    <source>
        <dbReference type="EMBL" id="KMT22413.1"/>
    </source>
</evidence>
<dbReference type="PATRIC" id="fig|1121307.3.peg.291"/>
<dbReference type="AlphaFoldDB" id="A0A0J8DDW4"/>
<feature type="chain" id="PRO_5039113777" evidence="7">
    <location>
        <begin position="23"/>
        <end position="285"/>
    </location>
</feature>
<dbReference type="PANTHER" id="PTHR30429">
    <property type="entry name" value="D-METHIONINE-BINDING LIPOPROTEIN METQ"/>
    <property type="match status" value="1"/>
</dbReference>
<evidence type="ECO:0000256" key="4">
    <source>
        <dbReference type="ARBA" id="ARBA00023136"/>
    </source>
</evidence>
<dbReference type="RefSeq" id="WP_048570038.1">
    <property type="nucleotide sequence ID" value="NZ_LFVU01000009.1"/>
</dbReference>
<dbReference type="GO" id="GO:0016020">
    <property type="term" value="C:membrane"/>
    <property type="evidence" value="ECO:0007669"/>
    <property type="project" value="UniProtKB-SubCell"/>
</dbReference>
<proteinExistence type="inferred from homology"/>
<dbReference type="SUPFAM" id="SSF53850">
    <property type="entry name" value="Periplasmic binding protein-like II"/>
    <property type="match status" value="1"/>
</dbReference>
<evidence type="ECO:0000256" key="5">
    <source>
        <dbReference type="ARBA" id="ARBA00023139"/>
    </source>
</evidence>
<dbReference type="Pfam" id="PF03180">
    <property type="entry name" value="Lipoprotein_9"/>
    <property type="match status" value="1"/>
</dbReference>
<keyword evidence="9" id="KW-1185">Reference proteome</keyword>
<protein>
    <submittedName>
        <fullName evidence="8">D-methionine-binding lipoprotein MetQ</fullName>
    </submittedName>
</protein>
<dbReference type="Proteomes" id="UP000036756">
    <property type="component" value="Unassembled WGS sequence"/>
</dbReference>
<keyword evidence="3 7" id="KW-0732">Signal</keyword>
<dbReference type="EMBL" id="LFVU01000009">
    <property type="protein sequence ID" value="KMT22413.1"/>
    <property type="molecule type" value="Genomic_DNA"/>
</dbReference>
<dbReference type="PROSITE" id="PS51257">
    <property type="entry name" value="PROKAR_LIPOPROTEIN"/>
    <property type="match status" value="1"/>
</dbReference>
<reference evidence="8 9" key="1">
    <citation type="submission" date="2015-06" db="EMBL/GenBank/DDBJ databases">
        <title>Draft genome sequence of the purine-degrading Clostridium cylindrosporum HC-1 (DSM 605).</title>
        <authorList>
            <person name="Poehlein A."/>
            <person name="Schiel-Bengelsdorf B."/>
            <person name="Bengelsdorf F."/>
            <person name="Daniel R."/>
            <person name="Duerre P."/>
        </authorList>
    </citation>
    <scope>NUCLEOTIDE SEQUENCE [LARGE SCALE GENOMIC DNA]</scope>
    <source>
        <strain evidence="8 9">DSM 605</strain>
    </source>
</reference>
<comment type="subcellular location">
    <subcellularLocation>
        <location evidence="1">Membrane</location>
        <topology evidence="1">Lipid-anchor</topology>
    </subcellularLocation>
</comment>
<evidence type="ECO:0000256" key="1">
    <source>
        <dbReference type="ARBA" id="ARBA00004635"/>
    </source>
</evidence>
<accession>A0A0J8DDW4</accession>
<feature type="signal peptide" evidence="7">
    <location>
        <begin position="1"/>
        <end position="22"/>
    </location>
</feature>
<keyword evidence="5" id="KW-0564">Palmitate</keyword>
<comment type="caution">
    <text evidence="8">The sequence shown here is derived from an EMBL/GenBank/DDBJ whole genome shotgun (WGS) entry which is preliminary data.</text>
</comment>
<evidence type="ECO:0000256" key="3">
    <source>
        <dbReference type="ARBA" id="ARBA00022729"/>
    </source>
</evidence>
<comment type="similarity">
    <text evidence="2">Belongs to the NlpA lipoprotein family.</text>
</comment>
<dbReference type="OrthoDB" id="9812878at2"/>
<organism evidence="8 9">
    <name type="scientific">Clostridium cylindrosporum DSM 605</name>
    <dbReference type="NCBI Taxonomy" id="1121307"/>
    <lineage>
        <taxon>Bacteria</taxon>
        <taxon>Bacillati</taxon>
        <taxon>Bacillota</taxon>
        <taxon>Clostridia</taxon>
        <taxon>Eubacteriales</taxon>
        <taxon>Clostridiaceae</taxon>
        <taxon>Clostridium</taxon>
    </lineage>
</organism>
<keyword evidence="6 8" id="KW-0449">Lipoprotein</keyword>
<keyword evidence="4" id="KW-0472">Membrane</keyword>
<gene>
    <name evidence="8" type="primary">metQ</name>
    <name evidence="8" type="ORF">CLCY_14c00110</name>
</gene>
<evidence type="ECO:0000256" key="6">
    <source>
        <dbReference type="ARBA" id="ARBA00023288"/>
    </source>
</evidence>
<dbReference type="PANTHER" id="PTHR30429:SF0">
    <property type="entry name" value="METHIONINE-BINDING LIPOPROTEIN METQ"/>
    <property type="match status" value="1"/>
</dbReference>
<dbReference type="Gene3D" id="3.40.190.10">
    <property type="entry name" value="Periplasmic binding protein-like II"/>
    <property type="match status" value="2"/>
</dbReference>
<name>A0A0J8DDW4_CLOCY</name>
<sequence length="285" mass="31281">MKRIVKKAIAAMLIGAISIVGFVSCQKKAEVSSTGGEKKTEKKTIKLGSSPGPYDVLFKDAVKPILEAKGYTVESIDFSELQLSNVAISEGSVDFNVSQHSAYMNVFNKNKGTNLAALTPIPTVPAGIFSDKHASLNDVKSGAKVAVPQDSSNTARALALLQKAGWIKLKEGVQLIKATTNDIVENKHKLEIIPMDSTQIPRVLSDVDFAIIPGSVVYASKLDPKKTLLSEDVLKELQLVVVVDEKNKDAQWAKDIKDAYLSDEFKEYMKEHNKDNYWFIPDELK</sequence>